<keyword evidence="3" id="KW-0949">S-adenosyl-L-methionine</keyword>
<protein>
    <submittedName>
        <fullName evidence="6">Methyltransferase</fullName>
    </submittedName>
</protein>
<dbReference type="Gene3D" id="3.40.50.150">
    <property type="entry name" value="Vaccinia Virus protein VP39"/>
    <property type="match status" value="1"/>
</dbReference>
<evidence type="ECO:0000259" key="5">
    <source>
        <dbReference type="Pfam" id="PF08100"/>
    </source>
</evidence>
<dbReference type="InterPro" id="IPR001077">
    <property type="entry name" value="COMT_C"/>
</dbReference>
<evidence type="ECO:0000313" key="7">
    <source>
        <dbReference type="Proteomes" id="UP001500618"/>
    </source>
</evidence>
<dbReference type="GO" id="GO:0008168">
    <property type="term" value="F:methyltransferase activity"/>
    <property type="evidence" value="ECO:0007669"/>
    <property type="project" value="UniProtKB-KW"/>
</dbReference>
<accession>A0ABP4S504</accession>
<dbReference type="PROSITE" id="PS51683">
    <property type="entry name" value="SAM_OMT_II"/>
    <property type="match status" value="1"/>
</dbReference>
<evidence type="ECO:0000313" key="6">
    <source>
        <dbReference type="EMBL" id="GAA1665967.1"/>
    </source>
</evidence>
<evidence type="ECO:0000256" key="3">
    <source>
        <dbReference type="ARBA" id="ARBA00022691"/>
    </source>
</evidence>
<comment type="caution">
    <text evidence="6">The sequence shown here is derived from an EMBL/GenBank/DDBJ whole genome shotgun (WGS) entry which is preliminary data.</text>
</comment>
<dbReference type="SUPFAM" id="SSF53335">
    <property type="entry name" value="S-adenosyl-L-methionine-dependent methyltransferases"/>
    <property type="match status" value="1"/>
</dbReference>
<proteinExistence type="predicted"/>
<dbReference type="InterPro" id="IPR012967">
    <property type="entry name" value="COMT_dimerisation"/>
</dbReference>
<name>A0ABP4S504_9ACTN</name>
<evidence type="ECO:0000256" key="2">
    <source>
        <dbReference type="ARBA" id="ARBA00022679"/>
    </source>
</evidence>
<feature type="domain" description="O-methyltransferase C-terminal" evidence="4">
    <location>
        <begin position="135"/>
        <end position="318"/>
    </location>
</feature>
<dbReference type="Gene3D" id="1.10.10.10">
    <property type="entry name" value="Winged helix-like DNA-binding domain superfamily/Winged helix DNA-binding domain"/>
    <property type="match status" value="1"/>
</dbReference>
<dbReference type="GO" id="GO:0032259">
    <property type="term" value="P:methylation"/>
    <property type="evidence" value="ECO:0007669"/>
    <property type="project" value="UniProtKB-KW"/>
</dbReference>
<dbReference type="Pfam" id="PF00891">
    <property type="entry name" value="Methyltransf_2"/>
    <property type="match status" value="1"/>
</dbReference>
<sequence length="337" mass="37305">MKQTIAGKTELIRLGLDHCRSKVLLSAVELGVFTHLAAAPATETELRSALDLHPRATADFLDALVAIGLLSREQGFYQNTAISDAYLDARKPGYVGGFLIMHNLQYGKWARLTELLHVGSVTQDVRDEQKMHDDMQADPMRIRRFMAAMDGINQLVGPALAEKYDWSQLRTFADLGGARGNLSAELVKAHPHLEATVFDLPAVREVFDEHMEKLDLAGKVTFQGGDFFTESLPTADALIFGHVLHDWNPGLRKDLVRKAYEALPSGGYLLVYDPMIDDERQRNDYSLITSLHMMLISPGGSEYTAADCRSLMIEAGFAETDTIPLTDVDTLVVGRKS</sequence>
<dbReference type="InterPro" id="IPR029063">
    <property type="entry name" value="SAM-dependent_MTases_sf"/>
</dbReference>
<evidence type="ECO:0000256" key="1">
    <source>
        <dbReference type="ARBA" id="ARBA00022603"/>
    </source>
</evidence>
<dbReference type="PANTHER" id="PTHR43712">
    <property type="entry name" value="PUTATIVE (AFU_ORTHOLOGUE AFUA_4G14580)-RELATED"/>
    <property type="match status" value="1"/>
</dbReference>
<keyword evidence="1 6" id="KW-0489">Methyltransferase</keyword>
<gene>
    <name evidence="6" type="ORF">GCM10009765_14360</name>
</gene>
<dbReference type="CDD" id="cd02440">
    <property type="entry name" value="AdoMet_MTases"/>
    <property type="match status" value="1"/>
</dbReference>
<keyword evidence="7" id="KW-1185">Reference proteome</keyword>
<dbReference type="Pfam" id="PF08100">
    <property type="entry name" value="Dimerisation"/>
    <property type="match status" value="1"/>
</dbReference>
<dbReference type="PIRSF" id="PIRSF005739">
    <property type="entry name" value="O-mtase"/>
    <property type="match status" value="1"/>
</dbReference>
<dbReference type="PANTHER" id="PTHR43712:SF2">
    <property type="entry name" value="O-METHYLTRANSFERASE CICE"/>
    <property type="match status" value="1"/>
</dbReference>
<dbReference type="SUPFAM" id="SSF46785">
    <property type="entry name" value="Winged helix' DNA-binding domain"/>
    <property type="match status" value="1"/>
</dbReference>
<reference evidence="7" key="1">
    <citation type="journal article" date="2019" name="Int. J. Syst. Evol. Microbiol.">
        <title>The Global Catalogue of Microorganisms (GCM) 10K type strain sequencing project: providing services to taxonomists for standard genome sequencing and annotation.</title>
        <authorList>
            <consortium name="The Broad Institute Genomics Platform"/>
            <consortium name="The Broad Institute Genome Sequencing Center for Infectious Disease"/>
            <person name="Wu L."/>
            <person name="Ma J."/>
        </authorList>
    </citation>
    <scope>NUCLEOTIDE SEQUENCE [LARGE SCALE GENOMIC DNA]</scope>
    <source>
        <strain evidence="7">JCM 14718</strain>
    </source>
</reference>
<dbReference type="InterPro" id="IPR036390">
    <property type="entry name" value="WH_DNA-bd_sf"/>
</dbReference>
<dbReference type="InterPro" id="IPR016461">
    <property type="entry name" value="COMT-like"/>
</dbReference>
<evidence type="ECO:0000259" key="4">
    <source>
        <dbReference type="Pfam" id="PF00891"/>
    </source>
</evidence>
<dbReference type="Proteomes" id="UP001500618">
    <property type="component" value="Unassembled WGS sequence"/>
</dbReference>
<dbReference type="EMBL" id="BAAANY010000005">
    <property type="protein sequence ID" value="GAA1665967.1"/>
    <property type="molecule type" value="Genomic_DNA"/>
</dbReference>
<dbReference type="RefSeq" id="WP_344308261.1">
    <property type="nucleotide sequence ID" value="NZ_BAAANY010000005.1"/>
</dbReference>
<organism evidence="6 7">
    <name type="scientific">Fodinicola feengrottensis</name>
    <dbReference type="NCBI Taxonomy" id="435914"/>
    <lineage>
        <taxon>Bacteria</taxon>
        <taxon>Bacillati</taxon>
        <taxon>Actinomycetota</taxon>
        <taxon>Actinomycetes</taxon>
        <taxon>Mycobacteriales</taxon>
        <taxon>Fodinicola</taxon>
    </lineage>
</organism>
<dbReference type="InterPro" id="IPR036388">
    <property type="entry name" value="WH-like_DNA-bd_sf"/>
</dbReference>
<keyword evidence="2" id="KW-0808">Transferase</keyword>
<feature type="domain" description="O-methyltransferase dimerisation" evidence="5">
    <location>
        <begin position="18"/>
        <end position="87"/>
    </location>
</feature>